<sequence length="53" mass="6167">MADIPRWLPLSDQAEQRRQRAAELRAQIEKFEAIRAEFGITNIKALMKKEARA</sequence>
<proteinExistence type="predicted"/>
<name>A0A1H6ZTH3_9GAMM</name>
<protein>
    <submittedName>
        <fullName evidence="1">Uncharacterized protein</fullName>
    </submittedName>
</protein>
<gene>
    <name evidence="1" type="ORF">SAMN04244572_04356</name>
</gene>
<dbReference type="Proteomes" id="UP000199250">
    <property type="component" value="Unassembled WGS sequence"/>
</dbReference>
<dbReference type="EMBL" id="FNYQ01000128">
    <property type="protein sequence ID" value="SEJ52992.1"/>
    <property type="molecule type" value="Genomic_DNA"/>
</dbReference>
<organism evidence="1 2">
    <name type="scientific">Azotobacter beijerinckii</name>
    <dbReference type="NCBI Taxonomy" id="170623"/>
    <lineage>
        <taxon>Bacteria</taxon>
        <taxon>Pseudomonadati</taxon>
        <taxon>Pseudomonadota</taxon>
        <taxon>Gammaproteobacteria</taxon>
        <taxon>Pseudomonadales</taxon>
        <taxon>Pseudomonadaceae</taxon>
        <taxon>Azotobacter</taxon>
    </lineage>
</organism>
<evidence type="ECO:0000313" key="2">
    <source>
        <dbReference type="Proteomes" id="UP000199250"/>
    </source>
</evidence>
<accession>A0A1H6ZTH3</accession>
<evidence type="ECO:0000313" key="1">
    <source>
        <dbReference type="EMBL" id="SEJ52992.1"/>
    </source>
</evidence>
<reference evidence="1 2" key="1">
    <citation type="submission" date="2016-10" db="EMBL/GenBank/DDBJ databases">
        <authorList>
            <person name="de Groot N.N."/>
        </authorList>
    </citation>
    <scope>NUCLEOTIDE SEQUENCE [LARGE SCALE GENOMIC DNA]</scope>
    <source>
        <strain evidence="1 2">DSM 373</strain>
    </source>
</reference>
<dbReference type="RefSeq" id="WP_170849457.1">
    <property type="nucleotide sequence ID" value="NZ_FNYQ01000128.1"/>
</dbReference>
<dbReference type="AlphaFoldDB" id="A0A1H6ZTH3"/>